<proteinExistence type="predicted"/>
<gene>
    <name evidence="2" type="ORF">QBC35DRAFT_228073</name>
</gene>
<reference evidence="2" key="2">
    <citation type="submission" date="2023-05" db="EMBL/GenBank/DDBJ databases">
        <authorList>
            <consortium name="Lawrence Berkeley National Laboratory"/>
            <person name="Steindorff A."/>
            <person name="Hensen N."/>
            <person name="Bonometti L."/>
            <person name="Westerberg I."/>
            <person name="Brannstrom I.O."/>
            <person name="Guillou S."/>
            <person name="Cros-Aarteil S."/>
            <person name="Calhoun S."/>
            <person name="Haridas S."/>
            <person name="Kuo A."/>
            <person name="Mondo S."/>
            <person name="Pangilinan J."/>
            <person name="Riley R."/>
            <person name="Labutti K."/>
            <person name="Andreopoulos B."/>
            <person name="Lipzen A."/>
            <person name="Chen C."/>
            <person name="Yanf M."/>
            <person name="Daum C."/>
            <person name="Ng V."/>
            <person name="Clum A."/>
            <person name="Ohm R."/>
            <person name="Martin F."/>
            <person name="Silar P."/>
            <person name="Natvig D."/>
            <person name="Lalanne C."/>
            <person name="Gautier V."/>
            <person name="Ament-Velasquez S.L."/>
            <person name="Kruys A."/>
            <person name="Hutchinson M.I."/>
            <person name="Powell A.J."/>
            <person name="Barry K."/>
            <person name="Miller A.N."/>
            <person name="Grigoriev I.V."/>
            <person name="Debuchy R."/>
            <person name="Gladieux P."/>
            <person name="Thoren M.H."/>
            <person name="Johannesson H."/>
        </authorList>
    </citation>
    <scope>NUCLEOTIDE SEQUENCE</scope>
    <source>
        <strain evidence="2">PSN309</strain>
    </source>
</reference>
<organism evidence="2 3">
    <name type="scientific">Podospora australis</name>
    <dbReference type="NCBI Taxonomy" id="1536484"/>
    <lineage>
        <taxon>Eukaryota</taxon>
        <taxon>Fungi</taxon>
        <taxon>Dikarya</taxon>
        <taxon>Ascomycota</taxon>
        <taxon>Pezizomycotina</taxon>
        <taxon>Sordariomycetes</taxon>
        <taxon>Sordariomycetidae</taxon>
        <taxon>Sordariales</taxon>
        <taxon>Podosporaceae</taxon>
        <taxon>Podospora</taxon>
    </lineage>
</organism>
<evidence type="ECO:0000313" key="3">
    <source>
        <dbReference type="Proteomes" id="UP001302126"/>
    </source>
</evidence>
<reference evidence="2" key="1">
    <citation type="journal article" date="2023" name="Mol. Phylogenet. Evol.">
        <title>Genome-scale phylogeny and comparative genomics of the fungal order Sordariales.</title>
        <authorList>
            <person name="Hensen N."/>
            <person name="Bonometti L."/>
            <person name="Westerberg I."/>
            <person name="Brannstrom I.O."/>
            <person name="Guillou S."/>
            <person name="Cros-Aarteil S."/>
            <person name="Calhoun S."/>
            <person name="Haridas S."/>
            <person name="Kuo A."/>
            <person name="Mondo S."/>
            <person name="Pangilinan J."/>
            <person name="Riley R."/>
            <person name="LaButti K."/>
            <person name="Andreopoulos B."/>
            <person name="Lipzen A."/>
            <person name="Chen C."/>
            <person name="Yan M."/>
            <person name="Daum C."/>
            <person name="Ng V."/>
            <person name="Clum A."/>
            <person name="Steindorff A."/>
            <person name="Ohm R.A."/>
            <person name="Martin F."/>
            <person name="Silar P."/>
            <person name="Natvig D.O."/>
            <person name="Lalanne C."/>
            <person name="Gautier V."/>
            <person name="Ament-Velasquez S.L."/>
            <person name="Kruys A."/>
            <person name="Hutchinson M.I."/>
            <person name="Powell A.J."/>
            <person name="Barry K."/>
            <person name="Miller A.N."/>
            <person name="Grigoriev I.V."/>
            <person name="Debuchy R."/>
            <person name="Gladieux P."/>
            <person name="Hiltunen Thoren M."/>
            <person name="Johannesson H."/>
        </authorList>
    </citation>
    <scope>NUCLEOTIDE SEQUENCE</scope>
    <source>
        <strain evidence="2">PSN309</strain>
    </source>
</reference>
<keyword evidence="3" id="KW-1185">Reference proteome</keyword>
<comment type="caution">
    <text evidence="2">The sequence shown here is derived from an EMBL/GenBank/DDBJ whole genome shotgun (WGS) entry which is preliminary data.</text>
</comment>
<name>A0AAN7ANG3_9PEZI</name>
<evidence type="ECO:0000256" key="1">
    <source>
        <dbReference type="SAM" id="MobiDB-lite"/>
    </source>
</evidence>
<dbReference type="AlphaFoldDB" id="A0AAN7ANG3"/>
<feature type="region of interest" description="Disordered" evidence="1">
    <location>
        <begin position="217"/>
        <end position="236"/>
    </location>
</feature>
<sequence>MYLADYSTPVYCYHYVNPKGNPPCAFLESPTDLLALVRKGATLPPTATIIAREVGGQYDNHVQRVSVKELVPATPYERVSNAHGVVLDGRLAENCEDGDLVWLASDVIYQEGGGYVNVYNLSNPQWEASSLPIRDARWRWDMKGQYHTTARVIFLGCLYPGSHREQEDDEEKPPSRMCVMQSGLEGDTIYCLQRLTLRELAVEFRAVRHMSVGYAAVTSSGNNDSSNTVPTVEVTQ</sequence>
<accession>A0AAN7ANG3</accession>
<evidence type="ECO:0000313" key="2">
    <source>
        <dbReference type="EMBL" id="KAK4192577.1"/>
    </source>
</evidence>
<dbReference type="Proteomes" id="UP001302126">
    <property type="component" value="Unassembled WGS sequence"/>
</dbReference>
<protein>
    <submittedName>
        <fullName evidence="2">Uncharacterized protein</fullName>
    </submittedName>
</protein>
<dbReference type="EMBL" id="MU864354">
    <property type="protein sequence ID" value="KAK4192577.1"/>
    <property type="molecule type" value="Genomic_DNA"/>
</dbReference>